<feature type="compositionally biased region" description="Basic residues" evidence="1">
    <location>
        <begin position="274"/>
        <end position="291"/>
    </location>
</feature>
<keyword evidence="2" id="KW-0121">Carboxypeptidase</keyword>
<organism evidence="2 3">
    <name type="scientific">Acanthosepion pharaonis</name>
    <name type="common">Pharaoh cuttlefish</name>
    <name type="synonym">Sepia pharaonis</name>
    <dbReference type="NCBI Taxonomy" id="158019"/>
    <lineage>
        <taxon>Eukaryota</taxon>
        <taxon>Metazoa</taxon>
        <taxon>Spiralia</taxon>
        <taxon>Lophotrochozoa</taxon>
        <taxon>Mollusca</taxon>
        <taxon>Cephalopoda</taxon>
        <taxon>Coleoidea</taxon>
        <taxon>Decapodiformes</taxon>
        <taxon>Sepiida</taxon>
        <taxon>Sepiina</taxon>
        <taxon>Sepiidae</taxon>
        <taxon>Acanthosepion</taxon>
    </lineage>
</organism>
<dbReference type="AlphaFoldDB" id="A0A812B7J2"/>
<dbReference type="GO" id="GO:0004180">
    <property type="term" value="F:carboxypeptidase activity"/>
    <property type="evidence" value="ECO:0007669"/>
    <property type="project" value="UniProtKB-KW"/>
</dbReference>
<proteinExistence type="predicted"/>
<protein>
    <submittedName>
        <fullName evidence="2">AGBL2_3</fullName>
        <ecNumber evidence="2">3.4.17.-</ecNumber>
    </submittedName>
</protein>
<feature type="region of interest" description="Disordered" evidence="1">
    <location>
        <begin position="77"/>
        <end position="110"/>
    </location>
</feature>
<evidence type="ECO:0000313" key="3">
    <source>
        <dbReference type="Proteomes" id="UP000597762"/>
    </source>
</evidence>
<name>A0A812B7J2_ACAPH</name>
<feature type="compositionally biased region" description="Acidic residues" evidence="1">
    <location>
        <begin position="136"/>
        <end position="152"/>
    </location>
</feature>
<feature type="compositionally biased region" description="Basic and acidic residues" evidence="1">
    <location>
        <begin position="123"/>
        <end position="135"/>
    </location>
</feature>
<feature type="region of interest" description="Disordered" evidence="1">
    <location>
        <begin position="123"/>
        <end position="153"/>
    </location>
</feature>
<feature type="compositionally biased region" description="Acidic residues" evidence="1">
    <location>
        <begin position="259"/>
        <end position="268"/>
    </location>
</feature>
<keyword evidence="3" id="KW-1185">Reference proteome</keyword>
<sequence>MWRQLRIANSFTMEAAFSGSVINKDNKPCHFSIRDYQDMGQTLCLAIYDFHRMQTDDILQAKFVFSLTRQITQQLQNADPTNNKVPDLKSIMRQKRQQKKGYGASGGNKNKFYVEGQKEQQENVFTDKTKEKTSDECDQEQEENSSEADDNQTSELASNVLHAVNRQEAVEEEISSPEMQQRSILIFHYFLACFQSLSSSPPLSLSLSLYLSIYLHIHIWFPIKENGKDEDEEEPVLMMKECLNLLVNLNATQSLMESDSSDSDSESDPEVKHQQRKWRSKQRKNRKKRSRSSQVKSSTGEKEARGKAQKNTNVSVTKPNKNIRSTHQ</sequence>
<reference evidence="2" key="1">
    <citation type="submission" date="2021-01" db="EMBL/GenBank/DDBJ databases">
        <authorList>
            <person name="Li R."/>
            <person name="Bekaert M."/>
        </authorList>
    </citation>
    <scope>NUCLEOTIDE SEQUENCE</scope>
    <source>
        <strain evidence="2">Farmed</strain>
    </source>
</reference>
<feature type="region of interest" description="Disordered" evidence="1">
    <location>
        <begin position="255"/>
        <end position="328"/>
    </location>
</feature>
<feature type="compositionally biased region" description="Polar residues" evidence="1">
    <location>
        <begin position="309"/>
        <end position="328"/>
    </location>
</feature>
<keyword evidence="2" id="KW-0378">Hydrolase</keyword>
<dbReference type="OrthoDB" id="10253041at2759"/>
<accession>A0A812B7J2</accession>
<gene>
    <name evidence="2" type="ORF">SPHA_11592</name>
</gene>
<evidence type="ECO:0000256" key="1">
    <source>
        <dbReference type="SAM" id="MobiDB-lite"/>
    </source>
</evidence>
<dbReference type="EMBL" id="CAHIKZ030000382">
    <property type="protein sequence ID" value="CAE1171444.1"/>
    <property type="molecule type" value="Genomic_DNA"/>
</dbReference>
<keyword evidence="2" id="KW-0645">Protease</keyword>
<dbReference type="EC" id="3.4.17.-" evidence="2"/>
<comment type="caution">
    <text evidence="2">The sequence shown here is derived from an EMBL/GenBank/DDBJ whole genome shotgun (WGS) entry which is preliminary data.</text>
</comment>
<dbReference type="Proteomes" id="UP000597762">
    <property type="component" value="Unassembled WGS sequence"/>
</dbReference>
<evidence type="ECO:0000313" key="2">
    <source>
        <dbReference type="EMBL" id="CAE1171444.1"/>
    </source>
</evidence>